<feature type="region of interest" description="Disordered" evidence="1">
    <location>
        <begin position="1284"/>
        <end position="1307"/>
    </location>
</feature>
<keyword evidence="2" id="KW-1133">Transmembrane helix</keyword>
<evidence type="ECO:0000313" key="3">
    <source>
        <dbReference type="EMBL" id="CDR95740.1"/>
    </source>
</evidence>
<evidence type="ECO:0000256" key="1">
    <source>
        <dbReference type="SAM" id="MobiDB-lite"/>
    </source>
</evidence>
<dbReference type="EMBL" id="LK391708">
    <property type="protein sequence ID" value="CDR95740.1"/>
    <property type="molecule type" value="Genomic_DNA"/>
</dbReference>
<feature type="region of interest" description="Disordered" evidence="1">
    <location>
        <begin position="1154"/>
        <end position="1181"/>
    </location>
</feature>
<feature type="compositionally biased region" description="Low complexity" evidence="1">
    <location>
        <begin position="613"/>
        <end position="628"/>
    </location>
</feature>
<feature type="compositionally biased region" description="Polar residues" evidence="1">
    <location>
        <begin position="730"/>
        <end position="739"/>
    </location>
</feature>
<protein>
    <recommendedName>
        <fullName evidence="5">Ribosome binding protein</fullName>
    </recommendedName>
</protein>
<feature type="compositionally biased region" description="Polar residues" evidence="1">
    <location>
        <begin position="881"/>
        <end position="914"/>
    </location>
</feature>
<feature type="compositionally biased region" description="Pro residues" evidence="1">
    <location>
        <begin position="643"/>
        <end position="653"/>
    </location>
</feature>
<evidence type="ECO:0008006" key="5">
    <source>
        <dbReference type="Google" id="ProtNLM"/>
    </source>
</evidence>
<keyword evidence="2" id="KW-0812">Transmembrane</keyword>
<feature type="compositionally biased region" description="Polar residues" evidence="1">
    <location>
        <begin position="479"/>
        <end position="488"/>
    </location>
</feature>
<keyword evidence="2" id="KW-0472">Membrane</keyword>
<feature type="compositionally biased region" description="Low complexity" evidence="1">
    <location>
        <begin position="852"/>
        <end position="865"/>
    </location>
</feature>
<dbReference type="STRING" id="5866.A0A061DCS5"/>
<proteinExistence type="predicted"/>
<feature type="compositionally biased region" description="Low complexity" evidence="1">
    <location>
        <begin position="766"/>
        <end position="776"/>
    </location>
</feature>
<dbReference type="Proteomes" id="UP000033188">
    <property type="component" value="Chromosome 2"/>
</dbReference>
<feature type="compositionally biased region" description="Polar residues" evidence="1">
    <location>
        <begin position="447"/>
        <end position="464"/>
    </location>
</feature>
<dbReference type="VEuPathDB" id="PiroplasmaDB:BBBOND_0208940"/>
<gene>
    <name evidence="3" type="ORF">BBBOND_0208940</name>
</gene>
<organism evidence="3 4">
    <name type="scientific">Babesia bigemina</name>
    <dbReference type="NCBI Taxonomy" id="5866"/>
    <lineage>
        <taxon>Eukaryota</taxon>
        <taxon>Sar</taxon>
        <taxon>Alveolata</taxon>
        <taxon>Apicomplexa</taxon>
        <taxon>Aconoidasida</taxon>
        <taxon>Piroplasmida</taxon>
        <taxon>Babesiidae</taxon>
        <taxon>Babesia</taxon>
    </lineage>
</organism>
<evidence type="ECO:0000313" key="4">
    <source>
        <dbReference type="Proteomes" id="UP000033188"/>
    </source>
</evidence>
<feature type="compositionally biased region" description="Polar residues" evidence="1">
    <location>
        <begin position="416"/>
        <end position="427"/>
    </location>
</feature>
<feature type="compositionally biased region" description="Polar residues" evidence="1">
    <location>
        <begin position="495"/>
        <end position="506"/>
    </location>
</feature>
<feature type="compositionally biased region" description="Polar residues" evidence="1">
    <location>
        <begin position="816"/>
        <end position="837"/>
    </location>
</feature>
<dbReference type="OrthoDB" id="365890at2759"/>
<dbReference type="KEGG" id="bbig:BBBOND_0208940"/>
<feature type="region of interest" description="Disordered" evidence="1">
    <location>
        <begin position="392"/>
        <end position="981"/>
    </location>
</feature>
<name>A0A061DCS5_BABBI</name>
<feature type="compositionally biased region" description="Polar residues" evidence="1">
    <location>
        <begin position="922"/>
        <end position="943"/>
    </location>
</feature>
<evidence type="ECO:0000256" key="2">
    <source>
        <dbReference type="SAM" id="Phobius"/>
    </source>
</evidence>
<feature type="compositionally biased region" description="Polar residues" evidence="1">
    <location>
        <begin position="1286"/>
        <end position="1296"/>
    </location>
</feature>
<keyword evidence="4" id="KW-1185">Reference proteome</keyword>
<feature type="compositionally biased region" description="Acidic residues" evidence="1">
    <location>
        <begin position="1249"/>
        <end position="1264"/>
    </location>
</feature>
<feature type="region of interest" description="Disordered" evidence="1">
    <location>
        <begin position="1208"/>
        <end position="1269"/>
    </location>
</feature>
<feature type="compositionally biased region" description="Low complexity" evidence="1">
    <location>
        <begin position="700"/>
        <end position="713"/>
    </location>
</feature>
<dbReference type="GeneID" id="24564281"/>
<feature type="transmembrane region" description="Helical" evidence="2">
    <location>
        <begin position="1744"/>
        <end position="1765"/>
    </location>
</feature>
<reference evidence="4" key="1">
    <citation type="submission" date="2014-06" db="EMBL/GenBank/DDBJ databases">
        <authorList>
            <person name="Aslett M."/>
            <person name="De Silva N."/>
        </authorList>
    </citation>
    <scope>NUCLEOTIDE SEQUENCE [LARGE SCALE GENOMIC DNA]</scope>
    <source>
        <strain evidence="4">Bond</strain>
    </source>
</reference>
<dbReference type="RefSeq" id="XP_012767926.1">
    <property type="nucleotide sequence ID" value="XM_012912472.1"/>
</dbReference>
<accession>A0A061DCS5</accession>
<sequence>MAYNAFKFDTLSEIFQFLAWLKRRGGKHNTIANMLVPRFLPFLDVSKRNLQFAMQRSLNNLIEKMTTLHEALLSTEIAKLGDTYAKLTQQEILHVILDCIPKLYAALSFLLYNVSDNYKSVGGGSWANQNATSTGSDLCKYLTSTNVKDYNGIIPGGFNVIELKNQNGKALVRPLTEAVTREGGVRTGRGKDKQGPPNHFTNVLATTLDRPWQDVNTGNALLLMRAFQDIVVAEGDGSKGGLAKEDWDKDIHPKRVCWADLYKHFSGSQTPFKNVFNDGGFGFTGQVYNITKKKEFAEMFSKWFKTNYQHIKKNLQKMSEKTDDSDVHLFATTKLYPYGLIFKYDGKTHWENTLKTHWSNALSMFNDRGHELERLKNILEGLEKVKCLESSGPVATKTKATKTEAAKPVVTKTEISKPTATRTNAGRSKSPHKTSNRDLDQSARGKGTQNQNKKAEKSSNQIKSSTEHKSPDQAVVKTAATQLPNNDGTRGPTGPKSQGPQGSTAENKPHDPGAQESIGSVAVKVEALTKSGEVSHPTLPKPSPPASSTKNAGSPKTPVEKNVEKGPTGPAENTGKAGANGKADQDLSTKNPDQPPKQVAQVPPVLTPPASPPITAAAPAPNAPSSDPGQDSQRGGAPSQEPVKPPLSAPPQSPSAAGSEIVSHGVDSSGSGQIPDKQAAPGAAESSPSNKFGRTGGTDPASSAPGAGSISDEAGGEGGGPPGTQGASSRGPSDDQSSGGDEVSKTLMGGKTSESQSEAQSPPTTPSSGSSSPKSKAIPTPTDQGKGDADVPTPGDTASPSRDPKASGSGGDPQEQDPNSSDGAASSPSNGLSQPQPAGSHDIKKAQDPLASSPGGVSSSVPSPVGGSGNCDGLPKDTNQRDSASSAHVTPISGQSSVDQAPDSSAQTPKMQSPQPYPVSTPAITGDSQTDNAVDSGSSTSEPSVLPPDPNGSGTKRSDTDDDDAKGATSPSHSHDKTCVHGRSPVNFGGVTLCQHTRTAIARTVHGHKTPNTLWDEYEKEEEKRRLNQPFSSKNVIPSLYSNPGRHGNPTNYSNTYRFRYYTHKSSVGGHQIYPPPDDIPLHTAYRNYVPIIGYEGPDMLNPEDPDEEWQRKQTTLQRKEFRDKNDKILSELKMQVLTYSPPELPKIGIAVGNRLNPPRLQKKVPPSPPSPKLLGKPGSDTIPESTLVTDEEAFPSNAHVDLVIEKPNTEGDEDTTVMRPTAPLQKVQVKPARPITQLPSEAPSSFDAGEEIQDDLEEEEEQDAPNYRHDVVETIDVCRDPWHISPSSTYPDQPTQSPPPSADNLPTPNTVRGILYWLVGLVALEYVGIIHRHVEGMLRDFDKAIGIPAMPQHTLNISLSELPLVASAVTRILTEACYYAASVLCRLKHIDISNAIKDFDFAAEYSQLHYAADPAALLCQLRDYVYAAHHQLAFLRLQCYRDEAQGGWKDFEYGSNVGVSSSTLQAFLTDGWDSKFNTHLFDAQDVCYQSRIRMGFSDADLPKETKQGSLLSSILSPKCDPYDPLMTLASYLVCLTTRTPRTTAELISFFHHLGNALYEFDPDILSDVGSSLIDHPVDYFFWAHIEEADLLSIREIRGCDPLIQCHDHHNTLSNLIGCDIYPIPCPQQLLPITYPTYALYSPTFVPTYLSWMVYLPDRLQDALDRLRRDLKYHTCYGIKPLHMCSDAVSTLYFHGFAPPYDALKRPPNCSDVTAKLSSVLSGGPISKLLTCMDDFLYRGRKPFVTLVFTLWSIAIVCLIHTQLYRLDVFRIGSHLIRSKASHFIDVKALLTPSRKMLSLYDADYFDDADIAQHYPNT</sequence>